<evidence type="ECO:0000256" key="1">
    <source>
        <dbReference type="ARBA" id="ARBA00022741"/>
    </source>
</evidence>
<evidence type="ECO:0000313" key="6">
    <source>
        <dbReference type="Proteomes" id="UP000826661"/>
    </source>
</evidence>
<dbReference type="PANTHER" id="PTHR12486">
    <property type="entry name" value="APRATAXIN-RELATED"/>
    <property type="match status" value="1"/>
</dbReference>
<dbReference type="AlphaFoldDB" id="A0A8G0LMY7"/>
<proteinExistence type="predicted"/>
<dbReference type="InterPro" id="IPR011146">
    <property type="entry name" value="HIT-like"/>
</dbReference>
<dbReference type="InterPro" id="IPR036265">
    <property type="entry name" value="HIT-like_sf"/>
</dbReference>
<keyword evidence="1" id="KW-0547">Nucleotide-binding</keyword>
<evidence type="ECO:0000259" key="4">
    <source>
        <dbReference type="PROSITE" id="PS51084"/>
    </source>
</evidence>
<accession>A0A8G0LMY7</accession>
<protein>
    <submittedName>
        <fullName evidence="5">HIT domain-containing protein</fullName>
    </submittedName>
</protein>
<evidence type="ECO:0000256" key="2">
    <source>
        <dbReference type="ARBA" id="ARBA00022801"/>
    </source>
</evidence>
<dbReference type="PANTHER" id="PTHR12486:SF5">
    <property type="entry name" value="ADENOSINE 5'-MONOPHOSPHORAMIDASE HINT3"/>
    <property type="match status" value="1"/>
</dbReference>
<dbReference type="EMBL" id="CP075869">
    <property type="protein sequence ID" value="QYT03768.1"/>
    <property type="molecule type" value="Genomic_DNA"/>
</dbReference>
<reference evidence="5 6" key="1">
    <citation type="journal article" date="2021" name="BMC Genomics">
        <title>Telomere-to-telomere genome assembly of asparaginase-producing Trichoderma simmonsii.</title>
        <authorList>
            <person name="Chung D."/>
            <person name="Kwon Y.M."/>
            <person name="Yang Y."/>
        </authorList>
    </citation>
    <scope>NUCLEOTIDE SEQUENCE [LARGE SCALE GENOMIC DNA]</scope>
    <source>
        <strain evidence="5 6">GH-Sj1</strain>
    </source>
</reference>
<dbReference type="GO" id="GO:0016787">
    <property type="term" value="F:hydrolase activity"/>
    <property type="evidence" value="ECO:0007669"/>
    <property type="project" value="UniProtKB-KW"/>
</dbReference>
<dbReference type="Gene3D" id="3.30.428.10">
    <property type="entry name" value="HIT-like"/>
    <property type="match status" value="1"/>
</dbReference>
<organism evidence="5 6">
    <name type="scientific">Trichoderma simmonsii</name>
    <dbReference type="NCBI Taxonomy" id="1491479"/>
    <lineage>
        <taxon>Eukaryota</taxon>
        <taxon>Fungi</taxon>
        <taxon>Dikarya</taxon>
        <taxon>Ascomycota</taxon>
        <taxon>Pezizomycotina</taxon>
        <taxon>Sordariomycetes</taxon>
        <taxon>Hypocreomycetidae</taxon>
        <taxon>Hypocreales</taxon>
        <taxon>Hypocreaceae</taxon>
        <taxon>Trichoderma</taxon>
    </lineage>
</organism>
<dbReference type="SUPFAM" id="SSF54197">
    <property type="entry name" value="HIT-like"/>
    <property type="match status" value="1"/>
</dbReference>
<name>A0A8G0LMY7_9HYPO</name>
<sequence length="180" mass="21391">MLQTIKKVFRYLAKLQWTEHFLDECIFCNVKPDEIIVENDLCIAINNITNAGEAHWLILPRSHIRDIENLSSEHLELLRSMDELKRLLLSRHCGVSPSEIHSGYHRGGRIFFGRFRFLRFRFPDTISVHHLHLHVIVRPGFLKKWFKYPPWLLLMWKSDEKLLQEVEKLASKGMMIGKIY</sequence>
<dbReference type="Pfam" id="PF11969">
    <property type="entry name" value="DcpS_C"/>
    <property type="match status" value="1"/>
</dbReference>
<keyword evidence="2" id="KW-0378">Hydrolase</keyword>
<evidence type="ECO:0000256" key="3">
    <source>
        <dbReference type="PROSITE-ProRule" id="PRU00464"/>
    </source>
</evidence>
<gene>
    <name evidence="5" type="ORF">H0G86_010717</name>
</gene>
<dbReference type="Proteomes" id="UP000826661">
    <property type="component" value="Chromosome VI"/>
</dbReference>
<feature type="domain" description="HIT" evidence="4">
    <location>
        <begin position="23"/>
        <end position="145"/>
    </location>
</feature>
<keyword evidence="6" id="KW-1185">Reference proteome</keyword>
<dbReference type="PROSITE" id="PS51084">
    <property type="entry name" value="HIT_2"/>
    <property type="match status" value="1"/>
</dbReference>
<feature type="short sequence motif" description="Histidine triad motif" evidence="3">
    <location>
        <begin position="130"/>
        <end position="134"/>
    </location>
</feature>
<dbReference type="GO" id="GO:0000166">
    <property type="term" value="F:nucleotide binding"/>
    <property type="evidence" value="ECO:0007669"/>
    <property type="project" value="UniProtKB-KW"/>
</dbReference>
<evidence type="ECO:0000313" key="5">
    <source>
        <dbReference type="EMBL" id="QYT03768.1"/>
    </source>
</evidence>